<name>A0ABU4NI98_9ACTN</name>
<proteinExistence type="predicted"/>
<comment type="caution">
    <text evidence="1">The sequence shown here is derived from an EMBL/GenBank/DDBJ whole genome shotgun (WGS) entry which is preliminary data.</text>
</comment>
<protein>
    <submittedName>
        <fullName evidence="1">Uncharacterized protein</fullName>
    </submittedName>
</protein>
<sequence>MIPGRSLTPAEGTVRRVIETMRQEARRRPAGQIHVVGSASGPLIEGE</sequence>
<reference evidence="1 2" key="1">
    <citation type="journal article" date="2023" name="Microb. Genom.">
        <title>Mesoterricola silvestris gen. nov., sp. nov., Mesoterricola sediminis sp. nov., Geothrix oryzae sp. nov., Geothrix edaphica sp. nov., Geothrix rubra sp. nov., and Geothrix limicola sp. nov., six novel members of Acidobacteriota isolated from soils.</title>
        <authorList>
            <person name="Weisberg A.J."/>
            <person name="Pearce E."/>
            <person name="Kramer C.G."/>
            <person name="Chang J.H."/>
            <person name="Clarke C.R."/>
        </authorList>
    </citation>
    <scope>NUCLEOTIDE SEQUENCE [LARGE SCALE GENOMIC DNA]</scope>
    <source>
        <strain evidence="1 2">ID09-01A</strain>
    </source>
</reference>
<keyword evidence="2" id="KW-1185">Reference proteome</keyword>
<evidence type="ECO:0000313" key="1">
    <source>
        <dbReference type="EMBL" id="MDX3701165.1"/>
    </source>
</evidence>
<gene>
    <name evidence="1" type="ORF">PV662_15615</name>
</gene>
<accession>A0ABU4NI98</accession>
<dbReference type="EMBL" id="JARAYU010000004">
    <property type="protein sequence ID" value="MDX3701165.1"/>
    <property type="molecule type" value="Genomic_DNA"/>
</dbReference>
<dbReference type="Proteomes" id="UP001271274">
    <property type="component" value="Unassembled WGS sequence"/>
</dbReference>
<dbReference type="RefSeq" id="WP_319062221.1">
    <property type="nucleotide sequence ID" value="NZ_JARAYT010000003.1"/>
</dbReference>
<organism evidence="1 2">
    <name type="scientific">Streptomyces europaeiscabiei</name>
    <dbReference type="NCBI Taxonomy" id="146819"/>
    <lineage>
        <taxon>Bacteria</taxon>
        <taxon>Bacillati</taxon>
        <taxon>Actinomycetota</taxon>
        <taxon>Actinomycetes</taxon>
        <taxon>Kitasatosporales</taxon>
        <taxon>Streptomycetaceae</taxon>
        <taxon>Streptomyces</taxon>
    </lineage>
</organism>
<evidence type="ECO:0000313" key="2">
    <source>
        <dbReference type="Proteomes" id="UP001271274"/>
    </source>
</evidence>